<dbReference type="InterPro" id="IPR017853">
    <property type="entry name" value="GH"/>
</dbReference>
<keyword evidence="5" id="KW-0378">Hydrolase</keyword>
<evidence type="ECO:0000259" key="4">
    <source>
        <dbReference type="Pfam" id="PF23666"/>
    </source>
</evidence>
<evidence type="ECO:0000259" key="2">
    <source>
        <dbReference type="Pfam" id="PF13547"/>
    </source>
</evidence>
<evidence type="ECO:0000313" key="6">
    <source>
        <dbReference type="Proteomes" id="UP001369958"/>
    </source>
</evidence>
<name>A0ABZ2HZ65_9HYPH</name>
<proteinExistence type="predicted"/>
<dbReference type="RefSeq" id="WP_338607364.1">
    <property type="nucleotide sequence ID" value="NZ_CP146275.1"/>
</dbReference>
<evidence type="ECO:0000313" key="5">
    <source>
        <dbReference type="EMBL" id="WWT31903.1"/>
    </source>
</evidence>
<dbReference type="EMBL" id="CP146275">
    <property type="protein sequence ID" value="WWT31903.1"/>
    <property type="molecule type" value="Genomic_DNA"/>
</dbReference>
<organism evidence="5 6">
    <name type="scientific">Pelagibacterium nitratireducens</name>
    <dbReference type="NCBI Taxonomy" id="1046114"/>
    <lineage>
        <taxon>Bacteria</taxon>
        <taxon>Pseudomonadati</taxon>
        <taxon>Pseudomonadota</taxon>
        <taxon>Alphaproteobacteria</taxon>
        <taxon>Hyphomicrobiales</taxon>
        <taxon>Devosiaceae</taxon>
        <taxon>Pelagibacterium</taxon>
    </lineage>
</organism>
<dbReference type="Pfam" id="PF23666">
    <property type="entry name" value="Rcc01698_C"/>
    <property type="match status" value="1"/>
</dbReference>
<protein>
    <submittedName>
        <fullName evidence="5">Glycoside hydrolase/phage tail family protein</fullName>
    </submittedName>
</protein>
<feature type="domain" description="Tip attachment protein J" evidence="3">
    <location>
        <begin position="765"/>
        <end position="907"/>
    </location>
</feature>
<feature type="region of interest" description="Disordered" evidence="1">
    <location>
        <begin position="624"/>
        <end position="649"/>
    </location>
</feature>
<accession>A0ABZ2HZ65</accession>
<dbReference type="GO" id="GO:0016787">
    <property type="term" value="F:hydrolase activity"/>
    <property type="evidence" value="ECO:0007669"/>
    <property type="project" value="UniProtKB-KW"/>
</dbReference>
<feature type="domain" description="GTA TIM-barrel-like" evidence="2">
    <location>
        <begin position="405"/>
        <end position="702"/>
    </location>
</feature>
<dbReference type="InterPro" id="IPR025195">
    <property type="entry name" value="GTA_TIM_dom"/>
</dbReference>
<keyword evidence="6" id="KW-1185">Reference proteome</keyword>
<dbReference type="SUPFAM" id="SSF51445">
    <property type="entry name" value="(Trans)glycosidases"/>
    <property type="match status" value="1"/>
</dbReference>
<dbReference type="InterPro" id="IPR056490">
    <property type="entry name" value="Rcc01698_C"/>
</dbReference>
<feature type="domain" description="Rcc01698-like C-terminal" evidence="4">
    <location>
        <begin position="1004"/>
        <end position="1098"/>
    </location>
</feature>
<dbReference type="InterPro" id="IPR032876">
    <property type="entry name" value="J_dom"/>
</dbReference>
<dbReference type="Pfam" id="PF13547">
    <property type="entry name" value="GTA_TIM"/>
    <property type="match status" value="1"/>
</dbReference>
<reference evidence="5 6" key="1">
    <citation type="submission" date="2024-02" db="EMBL/GenBank/DDBJ databases">
        <title>Complete genome sequence of Pelagibacterium nitratireducens ZH15.</title>
        <authorList>
            <person name="Zhao L.H."/>
        </authorList>
    </citation>
    <scope>NUCLEOTIDE SEQUENCE [LARGE SCALE GENOMIC DNA]</scope>
    <source>
        <strain evidence="5 6">ZH15</strain>
    </source>
</reference>
<sequence>MATLALSLAGQVVGGAIGGPIGATIGRALGALAGSAIDAQIFGEKPASRAHSDIRLIGSSEGGAIARIYGWGRVSGNIIWATELERIAPESSGSKGFGASGTEEETIAASFALALCEGEVAHFGRIWADGKLLETDGLDIRFYRGTMDQPRDGLIVSKQGETPAYRGLCYLVFERLDLTPFGNRIPNLSVEICRPVGDLERDIRAVCLIPGSTEFGYDPKPRVRVLGPGRAVAENCHLSAARSDWDMSIDELTALCPDLEHVGLVVAWFGTDLRCGECVVEPRVDSTSKEVKGTSWAVAGLGRAEANRVSDHDGGAAYGGTPSDASVRAAIGDLKSRGIKVTLYPFVMMDIAESNGKTDPYTLGAGQPAYPWRGRITCHPAPGVAGSPDGTGAAASQVDAFMANGYRDMILHYAQLAQDAGGVDAMLIGSEMRHLGWVRSGATRFPFVDALKTLAGEVRAVVGGGTKITYAADWSEYSGYQPDDGSGDRIFHLDPLWADANIDAIGIDNYMPMADWRDGEGHLDAAVAGAIYDLDYLKGNIAGGEGFDWYYASDADRADQVRTPIVDGAHGEDWVWRYKDLVSFWTQPHHNRVGGVRSATPTQWVPQSKPIWLTELGCGAVDKGPNAPNAFGDPKSAEDKRPPFSSGAPDPLIQRQMLRACHQYWQETGAHNPVSGIYGAPMLDAERIYLWCWDARPYPAFPGMPEIWSDAANYDTGHWLNGRLGAASAEELLAAMANAFGVPVEAIDTRAPMVHGLGIEAVTSLRDASAGLVEALGLSVRDGETGIVWRAGDTRSVVEMAQADLAAGEGAIVSRKRGDWAERAGRLTLSYFDRDRDYQTATALAVAPKGERYAGAETGLVLDPADAGAVAEAMLRAMRQGEDGLDFALPPSMLALEAGDMVALEGQADGPFVIGTVRDGALRQVSAAAFGGTINGVTGATERRMPQISPPVAATPVITIAHLPASDGGTELVAAAMSDPWPGPISLRDSETRTELARLTGAGTLGVLAQPLVVGPTGIWDRGGEIVLSLYGGHLASAEPQAVLAASNRLAVETDAGHWELIGFERADLVGASTYRLTGVLRGQDGTRVGGASAGSRVMMVNANCARLAVPQSGLGDTRTLLAYAGLRDAEGTALDVDVDIGTALPLAPVHLRAVRDPSGDIALSWIRRGRVGGNGWTYGDIALDVTPEWYRVSIFDGGSAVRVEDVGTAGWTYSTADQMADFEGPAGAFGFTIQQVSPVLGGGLAAQGVYP</sequence>
<dbReference type="Proteomes" id="UP001369958">
    <property type="component" value="Chromosome"/>
</dbReference>
<dbReference type="CDD" id="cd19607">
    <property type="entry name" value="GTA_TIM-barrel-like"/>
    <property type="match status" value="1"/>
</dbReference>
<dbReference type="Pfam" id="PF13550">
    <property type="entry name" value="Phage-tail_3"/>
    <property type="match status" value="1"/>
</dbReference>
<evidence type="ECO:0000256" key="1">
    <source>
        <dbReference type="SAM" id="MobiDB-lite"/>
    </source>
</evidence>
<dbReference type="Gene3D" id="3.20.20.80">
    <property type="entry name" value="Glycosidases"/>
    <property type="match status" value="1"/>
</dbReference>
<evidence type="ECO:0000259" key="3">
    <source>
        <dbReference type="Pfam" id="PF13550"/>
    </source>
</evidence>
<gene>
    <name evidence="5" type="ORF">V6617_12910</name>
</gene>